<sequence length="85" mass="9578">MLRISFPEYSSKEPLCSSGILLPSTRNDPSFHPPSQNIPTLDISTWSVISRPPIYETIQATKSEDHTSSRYLFAFIDSAQQGDQF</sequence>
<dbReference type="EMBL" id="BGPR01000490">
    <property type="protein sequence ID" value="GBM22988.1"/>
    <property type="molecule type" value="Genomic_DNA"/>
</dbReference>
<accession>A0A4Y2E4M5</accession>
<name>A0A4Y2E4M5_ARAVE</name>
<comment type="caution">
    <text evidence="1">The sequence shown here is derived from an EMBL/GenBank/DDBJ whole genome shotgun (WGS) entry which is preliminary data.</text>
</comment>
<dbReference type="AlphaFoldDB" id="A0A4Y2E4M5"/>
<dbReference type="Proteomes" id="UP000499080">
    <property type="component" value="Unassembled WGS sequence"/>
</dbReference>
<evidence type="ECO:0000313" key="2">
    <source>
        <dbReference type="Proteomes" id="UP000499080"/>
    </source>
</evidence>
<evidence type="ECO:0000313" key="1">
    <source>
        <dbReference type="EMBL" id="GBM22988.1"/>
    </source>
</evidence>
<protein>
    <submittedName>
        <fullName evidence="1">Uncharacterized protein</fullName>
    </submittedName>
</protein>
<reference evidence="1 2" key="1">
    <citation type="journal article" date="2019" name="Sci. Rep.">
        <title>Orb-weaving spider Araneus ventricosus genome elucidates the spidroin gene catalogue.</title>
        <authorList>
            <person name="Kono N."/>
            <person name="Nakamura H."/>
            <person name="Ohtoshi R."/>
            <person name="Moran D.A.P."/>
            <person name="Shinohara A."/>
            <person name="Yoshida Y."/>
            <person name="Fujiwara M."/>
            <person name="Mori M."/>
            <person name="Tomita M."/>
            <person name="Arakawa K."/>
        </authorList>
    </citation>
    <scope>NUCLEOTIDE SEQUENCE [LARGE SCALE GENOMIC DNA]</scope>
</reference>
<gene>
    <name evidence="1" type="ORF">AVEN_172335_1</name>
</gene>
<proteinExistence type="predicted"/>
<keyword evidence="2" id="KW-1185">Reference proteome</keyword>
<organism evidence="1 2">
    <name type="scientific">Araneus ventricosus</name>
    <name type="common">Orbweaver spider</name>
    <name type="synonym">Epeira ventricosa</name>
    <dbReference type="NCBI Taxonomy" id="182803"/>
    <lineage>
        <taxon>Eukaryota</taxon>
        <taxon>Metazoa</taxon>
        <taxon>Ecdysozoa</taxon>
        <taxon>Arthropoda</taxon>
        <taxon>Chelicerata</taxon>
        <taxon>Arachnida</taxon>
        <taxon>Araneae</taxon>
        <taxon>Araneomorphae</taxon>
        <taxon>Entelegynae</taxon>
        <taxon>Araneoidea</taxon>
        <taxon>Araneidae</taxon>
        <taxon>Araneus</taxon>
    </lineage>
</organism>